<dbReference type="GO" id="GO:0035925">
    <property type="term" value="F:mRNA 3'-UTR AU-rich region binding"/>
    <property type="evidence" value="ECO:0007669"/>
    <property type="project" value="TreeGrafter"/>
</dbReference>
<accession>A0A8J2WU14</accession>
<dbReference type="GO" id="GO:0000176">
    <property type="term" value="C:nuclear exosome (RNase complex)"/>
    <property type="evidence" value="ECO:0007669"/>
    <property type="project" value="TreeGrafter"/>
</dbReference>
<evidence type="ECO:0000259" key="12">
    <source>
        <dbReference type="Pfam" id="PF03725"/>
    </source>
</evidence>
<dbReference type="InterPro" id="IPR027408">
    <property type="entry name" value="PNPase/RNase_PH_dom_sf"/>
</dbReference>
<evidence type="ECO:0000256" key="5">
    <source>
        <dbReference type="ARBA" id="ARBA00022490"/>
    </source>
</evidence>
<dbReference type="SUPFAM" id="SSF54211">
    <property type="entry name" value="Ribosomal protein S5 domain 2-like"/>
    <property type="match status" value="1"/>
</dbReference>
<dbReference type="CDD" id="cd11368">
    <property type="entry name" value="RNase_PH_RRP45"/>
    <property type="match status" value="1"/>
</dbReference>
<evidence type="ECO:0000256" key="6">
    <source>
        <dbReference type="ARBA" id="ARBA00022552"/>
    </source>
</evidence>
<dbReference type="Pfam" id="PF01138">
    <property type="entry name" value="RNase_PH"/>
    <property type="match status" value="1"/>
</dbReference>
<comment type="similarity">
    <text evidence="3">Belongs to the RNase PH family.</text>
</comment>
<gene>
    <name evidence="13" type="ORF">DGAL_LOCUS15119</name>
</gene>
<dbReference type="SUPFAM" id="SSF55666">
    <property type="entry name" value="Ribonuclease PH domain 2-like"/>
    <property type="match status" value="1"/>
</dbReference>
<evidence type="ECO:0000256" key="4">
    <source>
        <dbReference type="ARBA" id="ARBA00019572"/>
    </source>
</evidence>
<evidence type="ECO:0000256" key="1">
    <source>
        <dbReference type="ARBA" id="ARBA00004496"/>
    </source>
</evidence>
<dbReference type="GO" id="GO:0000177">
    <property type="term" value="C:cytoplasmic exosome (RNase complex)"/>
    <property type="evidence" value="ECO:0007669"/>
    <property type="project" value="TreeGrafter"/>
</dbReference>
<comment type="subcellular location">
    <subcellularLocation>
        <location evidence="1">Cytoplasm</location>
    </subcellularLocation>
    <subcellularLocation>
        <location evidence="2">Nucleus</location>
        <location evidence="2">Nucleolus</location>
    </subcellularLocation>
</comment>
<dbReference type="InterPro" id="IPR036345">
    <property type="entry name" value="ExoRNase_PH_dom2_sf"/>
</dbReference>
<dbReference type="GO" id="GO:0005730">
    <property type="term" value="C:nucleolus"/>
    <property type="evidence" value="ECO:0007669"/>
    <property type="project" value="UniProtKB-SubCell"/>
</dbReference>
<dbReference type="EMBL" id="CAKKLH010000314">
    <property type="protein sequence ID" value="CAH0111473.1"/>
    <property type="molecule type" value="Genomic_DNA"/>
</dbReference>
<proteinExistence type="inferred from homology"/>
<dbReference type="GO" id="GO:0071038">
    <property type="term" value="P:TRAMP-dependent tRNA surveillance pathway"/>
    <property type="evidence" value="ECO:0007669"/>
    <property type="project" value="TreeGrafter"/>
</dbReference>
<keyword evidence="5" id="KW-0963">Cytoplasm</keyword>
<feature type="domain" description="Exoribonuclease phosphorolytic" evidence="12">
    <location>
        <begin position="191"/>
        <end position="257"/>
    </location>
</feature>
<evidence type="ECO:0000256" key="7">
    <source>
        <dbReference type="ARBA" id="ARBA00022835"/>
    </source>
</evidence>
<dbReference type="Gene3D" id="3.30.230.70">
    <property type="entry name" value="GHMP Kinase, N-terminal domain"/>
    <property type="match status" value="1"/>
</dbReference>
<evidence type="ECO:0000256" key="9">
    <source>
        <dbReference type="ARBA" id="ARBA00023242"/>
    </source>
</evidence>
<dbReference type="GO" id="GO:0071035">
    <property type="term" value="P:nuclear polyadenylation-dependent rRNA catabolic process"/>
    <property type="evidence" value="ECO:0007669"/>
    <property type="project" value="TreeGrafter"/>
</dbReference>
<dbReference type="GO" id="GO:0034475">
    <property type="term" value="P:U4 snRNA 3'-end processing"/>
    <property type="evidence" value="ECO:0007669"/>
    <property type="project" value="TreeGrafter"/>
</dbReference>
<dbReference type="InterPro" id="IPR020568">
    <property type="entry name" value="Ribosomal_Su5_D2-typ_SF"/>
</dbReference>
<keyword evidence="8" id="KW-0694">RNA-binding</keyword>
<keyword evidence="9" id="KW-0539">Nucleus</keyword>
<dbReference type="GO" id="GO:0071028">
    <property type="term" value="P:nuclear mRNA surveillance"/>
    <property type="evidence" value="ECO:0007669"/>
    <property type="project" value="TreeGrafter"/>
</dbReference>
<dbReference type="FunFam" id="3.30.230.70:FF:000005">
    <property type="entry name" value="Exosome complex component RRP45"/>
    <property type="match status" value="1"/>
</dbReference>
<keyword evidence="14" id="KW-1185">Reference proteome</keyword>
<feature type="domain" description="Exoribonuclease phosphorolytic" evidence="11">
    <location>
        <begin position="32"/>
        <end position="163"/>
    </location>
</feature>
<dbReference type="GO" id="GO:0000467">
    <property type="term" value="P:exonucleolytic trimming to generate mature 3'-end of 5.8S rRNA from tricistronic rRNA transcript (SSU-rRNA, 5.8S rRNA, LSU-rRNA)"/>
    <property type="evidence" value="ECO:0007669"/>
    <property type="project" value="TreeGrafter"/>
</dbReference>
<dbReference type="InterPro" id="IPR033100">
    <property type="entry name" value="Rrp45"/>
</dbReference>
<protein>
    <recommendedName>
        <fullName evidence="4">Exosome complex component RRP45</fullName>
    </recommendedName>
    <alternativeName>
        <fullName evidence="10">Exosome component 9</fullName>
    </alternativeName>
</protein>
<keyword evidence="7" id="KW-0271">Exosome</keyword>
<sequence length="398" mass="43834">MKETPLSICEKQTVIQGVKEGQRVDGRSLSEQRKTCITFGTEWGCCQVLLGNTRVMAQVSCSVQVPKSSRANEGMLFINVEMSTMAAEHFEAGRLGQQGIEVNRLVERCIKDSRCIDLESLCILVEEQAWEVRVDIHVLNHEGNLIDAATLAALGALCHFKRPDVTLDGRDVIIHQLDERDPVPLTILHHPLTLSFALFNQGKTCVLDPTNLEERSADGKLVMGLNAYRELCTLQISGDGVFIHKEAVLSCANVAASRAVQMVEMLKNSLADDAAERAKGKYTGLVNSVALETERITTQSQAEVYFKAPKHKVEVLDKEQLPITKTKLINDQGVVTLETSCDVSSSESDMEIEPLPSVAVKKIEPLPSVALKKRVHEEIDIGNDSEEETVMLVTSDLT</sequence>
<dbReference type="GO" id="GO:0034473">
    <property type="term" value="P:U1 snRNA 3'-end processing"/>
    <property type="evidence" value="ECO:0007669"/>
    <property type="project" value="TreeGrafter"/>
</dbReference>
<dbReference type="PANTHER" id="PTHR11097:SF14">
    <property type="entry name" value="EXOSOME COMPLEX COMPONENT RRP45"/>
    <property type="match status" value="1"/>
</dbReference>
<evidence type="ECO:0000256" key="3">
    <source>
        <dbReference type="ARBA" id="ARBA00006678"/>
    </source>
</evidence>
<evidence type="ECO:0000256" key="8">
    <source>
        <dbReference type="ARBA" id="ARBA00022884"/>
    </source>
</evidence>
<keyword evidence="6" id="KW-0698">rRNA processing</keyword>
<dbReference type="Proteomes" id="UP000789390">
    <property type="component" value="Unassembled WGS sequence"/>
</dbReference>
<dbReference type="InterPro" id="IPR001247">
    <property type="entry name" value="ExoRNase_PH_dom1"/>
</dbReference>
<dbReference type="Pfam" id="PF03725">
    <property type="entry name" value="RNase_PH_C"/>
    <property type="match status" value="1"/>
</dbReference>
<dbReference type="InterPro" id="IPR015847">
    <property type="entry name" value="ExoRNase_PH_dom2"/>
</dbReference>
<evidence type="ECO:0000313" key="14">
    <source>
        <dbReference type="Proteomes" id="UP000789390"/>
    </source>
</evidence>
<evidence type="ECO:0000256" key="2">
    <source>
        <dbReference type="ARBA" id="ARBA00004604"/>
    </source>
</evidence>
<evidence type="ECO:0000256" key="10">
    <source>
        <dbReference type="ARBA" id="ARBA00032660"/>
    </source>
</evidence>
<dbReference type="GO" id="GO:0016075">
    <property type="term" value="P:rRNA catabolic process"/>
    <property type="evidence" value="ECO:0007669"/>
    <property type="project" value="TreeGrafter"/>
</dbReference>
<organism evidence="13 14">
    <name type="scientific">Daphnia galeata</name>
    <dbReference type="NCBI Taxonomy" id="27404"/>
    <lineage>
        <taxon>Eukaryota</taxon>
        <taxon>Metazoa</taxon>
        <taxon>Ecdysozoa</taxon>
        <taxon>Arthropoda</taxon>
        <taxon>Crustacea</taxon>
        <taxon>Branchiopoda</taxon>
        <taxon>Diplostraca</taxon>
        <taxon>Cladocera</taxon>
        <taxon>Anomopoda</taxon>
        <taxon>Daphniidae</taxon>
        <taxon>Daphnia</taxon>
    </lineage>
</organism>
<reference evidence="13" key="1">
    <citation type="submission" date="2021-11" db="EMBL/GenBank/DDBJ databases">
        <authorList>
            <person name="Schell T."/>
        </authorList>
    </citation>
    <scope>NUCLEOTIDE SEQUENCE</scope>
    <source>
        <strain evidence="13">M5</strain>
    </source>
</reference>
<dbReference type="AlphaFoldDB" id="A0A8J2WU14"/>
<evidence type="ECO:0000259" key="11">
    <source>
        <dbReference type="Pfam" id="PF01138"/>
    </source>
</evidence>
<dbReference type="PANTHER" id="PTHR11097">
    <property type="entry name" value="EXOSOME COMPLEX EXONUCLEASE RIBOSOMAL RNA PROCESSING PROTEIN"/>
    <property type="match status" value="1"/>
</dbReference>
<comment type="caution">
    <text evidence="13">The sequence shown here is derived from an EMBL/GenBank/DDBJ whole genome shotgun (WGS) entry which is preliminary data.</text>
</comment>
<name>A0A8J2WU14_9CRUS</name>
<evidence type="ECO:0000313" key="13">
    <source>
        <dbReference type="EMBL" id="CAH0111473.1"/>
    </source>
</evidence>
<dbReference type="OrthoDB" id="10264038at2759"/>
<dbReference type="InterPro" id="IPR050590">
    <property type="entry name" value="Exosome_comp_Rrp42_subfam"/>
</dbReference>
<dbReference type="GO" id="GO:0034476">
    <property type="term" value="P:U5 snRNA 3'-end processing"/>
    <property type="evidence" value="ECO:0007669"/>
    <property type="project" value="TreeGrafter"/>
</dbReference>